<protein>
    <recommendedName>
        <fullName evidence="5">RxLR effector protein</fullName>
    </recommendedName>
</protein>
<name>A0AAV1VD66_9STRA</name>
<organism evidence="3 4">
    <name type="scientific">Peronospora matthiolae</name>
    <dbReference type="NCBI Taxonomy" id="2874970"/>
    <lineage>
        <taxon>Eukaryota</taxon>
        <taxon>Sar</taxon>
        <taxon>Stramenopiles</taxon>
        <taxon>Oomycota</taxon>
        <taxon>Peronosporomycetes</taxon>
        <taxon>Peronosporales</taxon>
        <taxon>Peronosporaceae</taxon>
        <taxon>Peronospora</taxon>
    </lineage>
</organism>
<reference evidence="3" key="1">
    <citation type="submission" date="2024-01" db="EMBL/GenBank/DDBJ databases">
        <authorList>
            <person name="Webb A."/>
        </authorList>
    </citation>
    <scope>NUCLEOTIDE SEQUENCE</scope>
    <source>
        <strain evidence="3">Pm1</strain>
    </source>
</reference>
<accession>A0AAV1VD66</accession>
<evidence type="ECO:0000256" key="1">
    <source>
        <dbReference type="SAM" id="MobiDB-lite"/>
    </source>
</evidence>
<keyword evidence="2" id="KW-0732">Signal</keyword>
<evidence type="ECO:0000313" key="3">
    <source>
        <dbReference type="EMBL" id="CAK7944901.1"/>
    </source>
</evidence>
<comment type="caution">
    <text evidence="3">The sequence shown here is derived from an EMBL/GenBank/DDBJ whole genome shotgun (WGS) entry which is preliminary data.</text>
</comment>
<feature type="chain" id="PRO_5043841766" description="RxLR effector protein" evidence="2">
    <location>
        <begin position="21"/>
        <end position="204"/>
    </location>
</feature>
<dbReference type="AlphaFoldDB" id="A0AAV1VD66"/>
<sequence>MVKYFRLFGLALVVFAHCGALSSPAVRKPPQSASLDLDQAAQPKTDDKRMRQEADVTNLAVSEERAAFNVGPPTEKGINRLISKLANWHWVKDAWQKLKTSKLVKALGRWLFKKRILNMGVPKGRMLTFDEKVVIAKVLVHKVDTHEEMYTQGIRPDHVAAGLGLTVNDLETTGGAAQLEKIKERVLYETFKDHAEKKQEALKT</sequence>
<dbReference type="EMBL" id="CAKLBY020000311">
    <property type="protein sequence ID" value="CAK7944901.1"/>
    <property type="molecule type" value="Genomic_DNA"/>
</dbReference>
<evidence type="ECO:0000313" key="4">
    <source>
        <dbReference type="Proteomes" id="UP001162060"/>
    </source>
</evidence>
<feature type="region of interest" description="Disordered" evidence="1">
    <location>
        <begin position="24"/>
        <end position="50"/>
    </location>
</feature>
<evidence type="ECO:0008006" key="5">
    <source>
        <dbReference type="Google" id="ProtNLM"/>
    </source>
</evidence>
<dbReference type="Proteomes" id="UP001162060">
    <property type="component" value="Unassembled WGS sequence"/>
</dbReference>
<gene>
    <name evidence="3" type="ORF">PM001_LOCUS30051</name>
</gene>
<feature type="signal peptide" evidence="2">
    <location>
        <begin position="1"/>
        <end position="20"/>
    </location>
</feature>
<evidence type="ECO:0000256" key="2">
    <source>
        <dbReference type="SAM" id="SignalP"/>
    </source>
</evidence>
<proteinExistence type="predicted"/>